<dbReference type="GO" id="GO:0022857">
    <property type="term" value="F:transmembrane transporter activity"/>
    <property type="evidence" value="ECO:0007669"/>
    <property type="project" value="InterPro"/>
</dbReference>
<feature type="region of interest" description="Disordered" evidence="6">
    <location>
        <begin position="206"/>
        <end position="248"/>
    </location>
</feature>
<proteinExistence type="predicted"/>
<evidence type="ECO:0000256" key="4">
    <source>
        <dbReference type="ARBA" id="ARBA00023136"/>
    </source>
</evidence>
<dbReference type="STRING" id="67365.GCA_001704635_02967"/>
<dbReference type="InterPro" id="IPR020846">
    <property type="entry name" value="MFS_dom"/>
</dbReference>
<gene>
    <name evidence="9" type="ORF">SPAR_19268</name>
</gene>
<dbReference type="SUPFAM" id="SSF103473">
    <property type="entry name" value="MFS general substrate transporter"/>
    <property type="match status" value="1"/>
</dbReference>
<dbReference type="GO" id="GO:0046677">
    <property type="term" value="P:response to antibiotic"/>
    <property type="evidence" value="ECO:0007669"/>
    <property type="project" value="UniProtKB-KW"/>
</dbReference>
<feature type="compositionally biased region" description="Gly residues" evidence="6">
    <location>
        <begin position="237"/>
        <end position="248"/>
    </location>
</feature>
<keyword evidence="5" id="KW-0046">Antibiotic resistance</keyword>
<feature type="transmembrane region" description="Helical" evidence="7">
    <location>
        <begin position="183"/>
        <end position="199"/>
    </location>
</feature>
<accession>A0A1R1SHR4</accession>
<dbReference type="CDD" id="cd17321">
    <property type="entry name" value="MFS_MMR_MDR_like"/>
    <property type="match status" value="1"/>
</dbReference>
<evidence type="ECO:0000256" key="7">
    <source>
        <dbReference type="SAM" id="Phobius"/>
    </source>
</evidence>
<dbReference type="AlphaFoldDB" id="A0A1R1SHR4"/>
<feature type="transmembrane region" description="Helical" evidence="7">
    <location>
        <begin position="123"/>
        <end position="141"/>
    </location>
</feature>
<dbReference type="InterPro" id="IPR011701">
    <property type="entry name" value="MFS"/>
</dbReference>
<dbReference type="InterPro" id="IPR036259">
    <property type="entry name" value="MFS_trans_sf"/>
</dbReference>
<dbReference type="EMBL" id="ASQP01000265">
    <property type="protein sequence ID" value="OMI37798.1"/>
    <property type="molecule type" value="Genomic_DNA"/>
</dbReference>
<feature type="non-terminal residue" evidence="9">
    <location>
        <position position="248"/>
    </location>
</feature>
<feature type="compositionally biased region" description="Low complexity" evidence="6">
    <location>
        <begin position="214"/>
        <end position="223"/>
    </location>
</feature>
<dbReference type="Proteomes" id="UP000186168">
    <property type="component" value="Unassembled WGS sequence"/>
</dbReference>
<evidence type="ECO:0000256" key="6">
    <source>
        <dbReference type="SAM" id="MobiDB-lite"/>
    </source>
</evidence>
<evidence type="ECO:0000256" key="1">
    <source>
        <dbReference type="ARBA" id="ARBA00004651"/>
    </source>
</evidence>
<evidence type="ECO:0000313" key="10">
    <source>
        <dbReference type="Proteomes" id="UP000186168"/>
    </source>
</evidence>
<dbReference type="PRINTS" id="PR01036">
    <property type="entry name" value="TCRTETB"/>
</dbReference>
<dbReference type="PROSITE" id="PS50850">
    <property type="entry name" value="MFS"/>
    <property type="match status" value="1"/>
</dbReference>
<comment type="subcellular location">
    <subcellularLocation>
        <location evidence="1">Cell membrane</location>
        <topology evidence="1">Multi-pass membrane protein</topology>
    </subcellularLocation>
</comment>
<keyword evidence="10" id="KW-1185">Reference proteome</keyword>
<name>A0A1R1SHR4_9ACTN</name>
<evidence type="ECO:0000256" key="3">
    <source>
        <dbReference type="ARBA" id="ARBA00022989"/>
    </source>
</evidence>
<keyword evidence="4 7" id="KW-0472">Membrane</keyword>
<dbReference type="PANTHER" id="PTHR42718">
    <property type="entry name" value="MAJOR FACILITATOR SUPERFAMILY MULTIDRUG TRANSPORTER MFSC"/>
    <property type="match status" value="1"/>
</dbReference>
<organism evidence="9 10">
    <name type="scientific">Streptomyces sparsogenes DSM 40356</name>
    <dbReference type="NCBI Taxonomy" id="1331668"/>
    <lineage>
        <taxon>Bacteria</taxon>
        <taxon>Bacillati</taxon>
        <taxon>Actinomycetota</taxon>
        <taxon>Actinomycetes</taxon>
        <taxon>Kitasatosporales</taxon>
        <taxon>Streptomycetaceae</taxon>
        <taxon>Streptomyces</taxon>
    </lineage>
</organism>
<dbReference type="RefSeq" id="WP_143615439.1">
    <property type="nucleotide sequence ID" value="NZ_ASQP01000265.1"/>
</dbReference>
<feature type="transmembrane region" description="Helical" evidence="7">
    <location>
        <begin position="29"/>
        <end position="51"/>
    </location>
</feature>
<keyword evidence="2 7" id="KW-0812">Transmembrane</keyword>
<feature type="domain" description="Major facilitator superfamily (MFS) profile" evidence="8">
    <location>
        <begin position="28"/>
        <end position="248"/>
    </location>
</feature>
<dbReference type="Gene3D" id="1.20.1720.10">
    <property type="entry name" value="Multidrug resistance protein D"/>
    <property type="match status" value="1"/>
</dbReference>
<dbReference type="PANTHER" id="PTHR42718:SF42">
    <property type="entry name" value="EXPORT PROTEIN"/>
    <property type="match status" value="1"/>
</dbReference>
<protein>
    <submittedName>
        <fullName evidence="9">Putative MFS family transmembrane transporter</fullName>
    </submittedName>
</protein>
<dbReference type="GO" id="GO:0005886">
    <property type="term" value="C:plasma membrane"/>
    <property type="evidence" value="ECO:0007669"/>
    <property type="project" value="UniProtKB-SubCell"/>
</dbReference>
<evidence type="ECO:0000313" key="9">
    <source>
        <dbReference type="EMBL" id="OMI37798.1"/>
    </source>
</evidence>
<evidence type="ECO:0000256" key="2">
    <source>
        <dbReference type="ARBA" id="ARBA00022692"/>
    </source>
</evidence>
<reference evidence="9 10" key="1">
    <citation type="submission" date="2013-05" db="EMBL/GenBank/DDBJ databases">
        <title>Genome sequence of Streptomyces sparsogenes DSM 40356.</title>
        <authorList>
            <person name="Coyne S."/>
            <person name="Seebeck F.P."/>
        </authorList>
    </citation>
    <scope>NUCLEOTIDE SEQUENCE [LARGE SCALE GENOMIC DNA]</scope>
    <source>
        <strain evidence="9 10">DSM 40356</strain>
    </source>
</reference>
<dbReference type="Pfam" id="PF07690">
    <property type="entry name" value="MFS_1"/>
    <property type="match status" value="1"/>
</dbReference>
<sequence>MTPSDLRSPRPPRSARPTAGPPEVRRLPLLAICLGYFLVILDVTVVTVAVPRIAADLGAGHGVLQWVVDGYTLAFAGLLLLCGGLGDRLGHRRVFLAGLGVFTAASAGCALAPTAAVLVGARLAQGAGAAMMVPASLALLGELHPEPAARARAFGVWGGIAGSAAAAGPVLGGLLVWGVDWRAVFFLNIPVGVFAVVLTRRRVPAPKVSGGPGAPAARRGGPALRRRRGRRPDGRAQRGGGRGWATRW</sequence>
<feature type="region of interest" description="Disordered" evidence="6">
    <location>
        <begin position="1"/>
        <end position="20"/>
    </location>
</feature>
<evidence type="ECO:0000256" key="5">
    <source>
        <dbReference type="ARBA" id="ARBA00023251"/>
    </source>
</evidence>
<evidence type="ECO:0000259" key="8">
    <source>
        <dbReference type="PROSITE" id="PS50850"/>
    </source>
</evidence>
<comment type="caution">
    <text evidence="9">The sequence shown here is derived from an EMBL/GenBank/DDBJ whole genome shotgun (WGS) entry which is preliminary data.</text>
</comment>
<feature type="transmembrane region" description="Helical" evidence="7">
    <location>
        <begin position="94"/>
        <end position="117"/>
    </location>
</feature>
<keyword evidence="3 7" id="KW-1133">Transmembrane helix</keyword>
<feature type="transmembrane region" description="Helical" evidence="7">
    <location>
        <begin position="153"/>
        <end position="177"/>
    </location>
</feature>
<feature type="transmembrane region" description="Helical" evidence="7">
    <location>
        <begin position="63"/>
        <end position="82"/>
    </location>
</feature>